<feature type="region of interest" description="Disordered" evidence="1">
    <location>
        <begin position="259"/>
        <end position="308"/>
    </location>
</feature>
<evidence type="ECO:0000256" key="2">
    <source>
        <dbReference type="SAM" id="Phobius"/>
    </source>
</evidence>
<dbReference type="PANTHER" id="PTHR47797">
    <property type="entry name" value="DEHYDROGENASE, PUTATIVE (AFU_ORTHOLOGUE AFUA_8G05805)-RELATED"/>
    <property type="match status" value="1"/>
</dbReference>
<protein>
    <recommendedName>
        <fullName evidence="4">DOMON domain-containing protein</fullName>
    </recommendedName>
</protein>
<feature type="region of interest" description="Disordered" evidence="1">
    <location>
        <begin position="1058"/>
        <end position="1093"/>
    </location>
</feature>
<dbReference type="CDD" id="cd08760">
    <property type="entry name" value="Cyt_b561_FRRS1_like"/>
    <property type="match status" value="1"/>
</dbReference>
<feature type="compositionally biased region" description="Polar residues" evidence="1">
    <location>
        <begin position="277"/>
        <end position="292"/>
    </location>
</feature>
<keyword evidence="2" id="KW-0812">Transmembrane</keyword>
<feature type="compositionally biased region" description="Low complexity" evidence="1">
    <location>
        <begin position="751"/>
        <end position="787"/>
    </location>
</feature>
<dbReference type="InterPro" id="IPR005018">
    <property type="entry name" value="DOMON_domain"/>
</dbReference>
<feature type="transmembrane region" description="Helical" evidence="2">
    <location>
        <begin position="461"/>
        <end position="483"/>
    </location>
</feature>
<comment type="caution">
    <text evidence="5">The sequence shown here is derived from an EMBL/GenBank/DDBJ whole genome shotgun (WGS) entry which is preliminary data.</text>
</comment>
<keyword evidence="6" id="KW-1185">Reference proteome</keyword>
<name>A0AAV5GNW9_9BASI</name>
<dbReference type="SMART" id="SM00664">
    <property type="entry name" value="DoH"/>
    <property type="match status" value="1"/>
</dbReference>
<keyword evidence="2" id="KW-1133">Transmembrane helix</keyword>
<dbReference type="PANTHER" id="PTHR47797:SF3">
    <property type="entry name" value="CYTOCHROME B561 DOMAIN-CONTAINING PROTEIN"/>
    <property type="match status" value="1"/>
</dbReference>
<dbReference type="SUPFAM" id="SSF49344">
    <property type="entry name" value="CBD9-like"/>
    <property type="match status" value="1"/>
</dbReference>
<feature type="domain" description="DOMON" evidence="4">
    <location>
        <begin position="50"/>
        <end position="186"/>
    </location>
</feature>
<feature type="compositionally biased region" description="Basic and acidic residues" evidence="1">
    <location>
        <begin position="1246"/>
        <end position="1258"/>
    </location>
</feature>
<feature type="transmembrane region" description="Helical" evidence="2">
    <location>
        <begin position="427"/>
        <end position="449"/>
    </location>
</feature>
<dbReference type="EMBL" id="BQKY01000009">
    <property type="protein sequence ID" value="GJN91585.1"/>
    <property type="molecule type" value="Genomic_DNA"/>
</dbReference>
<feature type="region of interest" description="Disordered" evidence="1">
    <location>
        <begin position="229"/>
        <end position="248"/>
    </location>
</feature>
<feature type="compositionally biased region" description="Low complexity" evidence="1">
    <location>
        <begin position="233"/>
        <end position="243"/>
    </location>
</feature>
<evidence type="ECO:0000256" key="3">
    <source>
        <dbReference type="SAM" id="SignalP"/>
    </source>
</evidence>
<feature type="region of interest" description="Disordered" evidence="1">
    <location>
        <begin position="751"/>
        <end position="796"/>
    </location>
</feature>
<feature type="compositionally biased region" description="Low complexity" evidence="1">
    <location>
        <begin position="1067"/>
        <end position="1087"/>
    </location>
</feature>
<evidence type="ECO:0000313" key="6">
    <source>
        <dbReference type="Proteomes" id="UP001342314"/>
    </source>
</evidence>
<feature type="compositionally biased region" description="Low complexity" evidence="1">
    <location>
        <begin position="297"/>
        <end position="308"/>
    </location>
</feature>
<dbReference type="Gene3D" id="2.60.40.1210">
    <property type="entry name" value="Cellobiose dehydrogenase, cytochrome domain"/>
    <property type="match status" value="1"/>
</dbReference>
<evidence type="ECO:0000259" key="4">
    <source>
        <dbReference type="PROSITE" id="PS50836"/>
    </source>
</evidence>
<proteinExistence type="predicted"/>
<feature type="signal peptide" evidence="3">
    <location>
        <begin position="1"/>
        <end position="28"/>
    </location>
</feature>
<evidence type="ECO:0000313" key="5">
    <source>
        <dbReference type="EMBL" id="GJN91585.1"/>
    </source>
</evidence>
<dbReference type="Pfam" id="PF16010">
    <property type="entry name" value="CDH-cyt"/>
    <property type="match status" value="1"/>
</dbReference>
<feature type="region of interest" description="Disordered" evidence="1">
    <location>
        <begin position="1242"/>
        <end position="1278"/>
    </location>
</feature>
<sequence>MCPSRGCLASSTLLLLVSLAFLPLVARAVSNADLIDHLGGSVTGQSLTTVAYTLTVIANDETALVSCSWDGKVSEAGWIAVGRGTAMTDADMIILWFNSDHTWTLSHRTAESTVMPTLVGAPNADDPSSDASGQVKVVAGLSSKSADESPTVVTFKRPLVLKDGYDGKEATLEKAVNQQPFIYAIGPANPGDAAQDTDLKQHALDSMGATYLDLSADFTADSTAIEAPITPVKGSSGASSSKGEQTVTGAVTDAEATATQTANDASGTVAEDGGTAASGNPTARTTGQASTDGTGGALAPSSTASGTASSSSGLAYADLIKYHGICGAATWAVIAPLGVLWTRFGRTAPRLFPLHFWQQGLLTTLLTLMTVGLAFWAVSSKESSTSTTHPHKLIGWIFVAAVLLQDGLGAWTHASHGPPGTGRKIQGWLHIVLGVALISIGFFQVHLGMERYGVPDGFLTYAYYGLVAVFVLLYGGSLLFGLVQSYPSAPSSHDYALWLALNAAAQPHAGAPPSARASFDPQVLPSDPPQAVVGLAQFRSASGDAGQPYAQHDAGGPATYDPLAEATAAAARARQANAPDALMQGVATATFPPQIESAQPNYAVADMPGPAPPTFESSVPAAGNPSMQALFKQYWQAQPAPLPSPQGTASTAGGMFDTAAMQAIPHWMAATSGWPTPDATPQSSFPAQMPAMQHGSFDAGTAYQPIAPQHPFPMPSPSLNVPVDFSPTALVPSGVSYFDTAPSQASLEPAPFAAASAEPSTSKRTRTSASSASRGSARPRAPSRSTSQRGPINPNKKLTEDLHVACIICAEPLARLILRGKRAELDVPHSAVFTCQRCRAAATPPEDAAPEASTSKAKVKKPGFRKRNKRFDDASATTACDVCLRDIAVGGVLPLPLENPPPGTLITFMIEVVCVSCDVKYRRCSDCGGGGGSRAGTGKWRCAELFPPGRKTCCLRHQRLGAFPAMEYNVWRNTEIPDDEKDTLSSECEAMFVNAMLSGLCIPEVMEQDGAVWSTFAAAQQHAKMGWLGFDPIIRHDVEAERQIRRYVALRTCTPNLRKTNKPGRKASTAAGADDASATESPEPSISPEEKKSGVVLKEGKEVAGFIIAEHELLVGNLFLCIVLPWDPTGEIFDATSLLIASLVRHVDGDIKATNAARAVRGEQPYPELARVWTMLFFKRDSRVLTSLVKKRGFMYLEDYLRAHPNVPSNQFPPHRPCYLPVERQAGWEVLVREQRQMADGSVDDWGARRAADEERGKKKELRAKAQAAAALKEEQEG</sequence>
<organism evidence="5 6">
    <name type="scientific">Rhodotorula paludigena</name>
    <dbReference type="NCBI Taxonomy" id="86838"/>
    <lineage>
        <taxon>Eukaryota</taxon>
        <taxon>Fungi</taxon>
        <taxon>Dikarya</taxon>
        <taxon>Basidiomycota</taxon>
        <taxon>Pucciniomycotina</taxon>
        <taxon>Microbotryomycetes</taxon>
        <taxon>Sporidiobolales</taxon>
        <taxon>Sporidiobolaceae</taxon>
        <taxon>Rhodotorula</taxon>
    </lineage>
</organism>
<reference evidence="5 6" key="1">
    <citation type="submission" date="2021-12" db="EMBL/GenBank/DDBJ databases">
        <title>High titer production of polyol ester of fatty acids by Rhodotorula paludigena BS15 towards product separation-free biomass refinery.</title>
        <authorList>
            <person name="Mano J."/>
            <person name="Ono H."/>
            <person name="Tanaka T."/>
            <person name="Naito K."/>
            <person name="Sushida H."/>
            <person name="Ike M."/>
            <person name="Tokuyasu K."/>
            <person name="Kitaoka M."/>
        </authorList>
    </citation>
    <scope>NUCLEOTIDE SEQUENCE [LARGE SCALE GENOMIC DNA]</scope>
    <source>
        <strain evidence="5 6">BS15</strain>
    </source>
</reference>
<evidence type="ECO:0000256" key="1">
    <source>
        <dbReference type="SAM" id="MobiDB-lite"/>
    </source>
</evidence>
<dbReference type="Gene3D" id="1.20.120.1770">
    <property type="match status" value="1"/>
</dbReference>
<dbReference type="Proteomes" id="UP001342314">
    <property type="component" value="Unassembled WGS sequence"/>
</dbReference>
<dbReference type="InterPro" id="IPR015920">
    <property type="entry name" value="Cellobiose_DH-like_cyt"/>
</dbReference>
<accession>A0AAV5GNW9</accession>
<feature type="transmembrane region" description="Helical" evidence="2">
    <location>
        <begin position="356"/>
        <end position="378"/>
    </location>
</feature>
<keyword evidence="3" id="KW-0732">Signal</keyword>
<keyword evidence="2" id="KW-0472">Membrane</keyword>
<dbReference type="PROSITE" id="PS50836">
    <property type="entry name" value="DOMON"/>
    <property type="match status" value="1"/>
</dbReference>
<dbReference type="AlphaFoldDB" id="A0AAV5GNW9"/>
<feature type="transmembrane region" description="Helical" evidence="2">
    <location>
        <begin position="393"/>
        <end position="415"/>
    </location>
</feature>
<feature type="chain" id="PRO_5043977663" description="DOMON domain-containing protein" evidence="3">
    <location>
        <begin position="29"/>
        <end position="1278"/>
    </location>
</feature>
<gene>
    <name evidence="5" type="ORF">Rhopal_004608-T1</name>
</gene>